<reference evidence="1" key="1">
    <citation type="submission" date="2018-05" db="EMBL/GenBank/DDBJ databases">
        <authorList>
            <person name="Lanie J.A."/>
            <person name="Ng W.-L."/>
            <person name="Kazmierczak K.M."/>
            <person name="Andrzejewski T.M."/>
            <person name="Davidsen T.M."/>
            <person name="Wayne K.J."/>
            <person name="Tettelin H."/>
            <person name="Glass J.I."/>
            <person name="Rusch D."/>
            <person name="Podicherti R."/>
            <person name="Tsui H.-C.T."/>
            <person name="Winkler M.E."/>
        </authorList>
    </citation>
    <scope>NUCLEOTIDE SEQUENCE</scope>
</reference>
<name>A0A382J595_9ZZZZ</name>
<dbReference type="EMBL" id="UINC01071556">
    <property type="protein sequence ID" value="SVC06547.1"/>
    <property type="molecule type" value="Genomic_DNA"/>
</dbReference>
<accession>A0A382J595</accession>
<sequence length="38" mass="4447">ILISEPSPYPYEIDYTSLGGIMRDEQVEIFNICTDFYN</sequence>
<evidence type="ECO:0000313" key="1">
    <source>
        <dbReference type="EMBL" id="SVC06547.1"/>
    </source>
</evidence>
<organism evidence="1">
    <name type="scientific">marine metagenome</name>
    <dbReference type="NCBI Taxonomy" id="408172"/>
    <lineage>
        <taxon>unclassified sequences</taxon>
        <taxon>metagenomes</taxon>
        <taxon>ecological metagenomes</taxon>
    </lineage>
</organism>
<gene>
    <name evidence="1" type="ORF">METZ01_LOCUS259401</name>
</gene>
<feature type="non-terminal residue" evidence="1">
    <location>
        <position position="1"/>
    </location>
</feature>
<protein>
    <submittedName>
        <fullName evidence="1">Uncharacterized protein</fullName>
    </submittedName>
</protein>
<proteinExistence type="predicted"/>
<dbReference type="AlphaFoldDB" id="A0A382J595"/>